<proteinExistence type="predicted"/>
<dbReference type="RefSeq" id="WP_117004098.1">
    <property type="nucleotide sequence ID" value="NZ_BMJS01000084.1"/>
</dbReference>
<dbReference type="Proteomes" id="UP000636949">
    <property type="component" value="Unassembled WGS sequence"/>
</dbReference>
<evidence type="ECO:0000313" key="1">
    <source>
        <dbReference type="EMBL" id="GGG08939.1"/>
    </source>
</evidence>
<reference evidence="1" key="2">
    <citation type="submission" date="2020-09" db="EMBL/GenBank/DDBJ databases">
        <authorList>
            <person name="Sun Q."/>
            <person name="Zhou Y."/>
        </authorList>
    </citation>
    <scope>NUCLEOTIDE SEQUENCE</scope>
    <source>
        <strain evidence="1">CGMCC 1.15758</strain>
    </source>
</reference>
<dbReference type="PANTHER" id="PTHR41791:SF1">
    <property type="entry name" value="SSL7039 PROTEIN"/>
    <property type="match status" value="1"/>
</dbReference>
<gene>
    <name evidence="1" type="ORF">GCM10010995_28160</name>
</gene>
<keyword evidence="2" id="KW-1185">Reference proteome</keyword>
<dbReference type="SUPFAM" id="SSF143011">
    <property type="entry name" value="RelE-like"/>
    <property type="match status" value="1"/>
</dbReference>
<evidence type="ECO:0000313" key="2">
    <source>
        <dbReference type="Proteomes" id="UP000636949"/>
    </source>
</evidence>
<dbReference type="InterPro" id="IPR014056">
    <property type="entry name" value="TypeIITA-like_toxin_pred"/>
</dbReference>
<evidence type="ECO:0008006" key="3">
    <source>
        <dbReference type="Google" id="ProtNLM"/>
    </source>
</evidence>
<comment type="caution">
    <text evidence="1">The sequence shown here is derived from an EMBL/GenBank/DDBJ whole genome shotgun (WGS) entry which is preliminary data.</text>
</comment>
<dbReference type="AlphaFoldDB" id="A0A8J3EBH2"/>
<protein>
    <recommendedName>
        <fullName evidence="3">Addiction module killer protein</fullName>
    </recommendedName>
</protein>
<dbReference type="EMBL" id="BMJS01000084">
    <property type="protein sequence ID" value="GGG08939.1"/>
    <property type="molecule type" value="Genomic_DNA"/>
</dbReference>
<reference evidence="1" key="1">
    <citation type="journal article" date="2014" name="Int. J. Syst. Evol. Microbiol.">
        <title>Complete genome sequence of Corynebacterium casei LMG S-19264T (=DSM 44701T), isolated from a smear-ripened cheese.</title>
        <authorList>
            <consortium name="US DOE Joint Genome Institute (JGI-PGF)"/>
            <person name="Walter F."/>
            <person name="Albersmeier A."/>
            <person name="Kalinowski J."/>
            <person name="Ruckert C."/>
        </authorList>
    </citation>
    <scope>NUCLEOTIDE SEQUENCE</scope>
    <source>
        <strain evidence="1">CGMCC 1.15758</strain>
    </source>
</reference>
<name>A0A8J3EBH2_9GAMM</name>
<dbReference type="PANTHER" id="PTHR41791">
    <property type="entry name" value="SSL7039 PROTEIN"/>
    <property type="match status" value="1"/>
</dbReference>
<accession>A0A8J3EBH2</accession>
<dbReference type="InterPro" id="IPR035093">
    <property type="entry name" value="RelE/ParE_toxin_dom_sf"/>
</dbReference>
<dbReference type="InterPro" id="IPR009241">
    <property type="entry name" value="HigB-like"/>
</dbReference>
<sequence length="108" mass="12482">MWELYLLPKVTKWLKGLNKSHFDHVVELIAVLQAYGNDLKMPTVKNIGKGLYELRDTDYGYRIYFCYHGKQIIVGLVGGNKTSQQRDIKAALKIIKDLKNDKIKLSKK</sequence>
<organism evidence="1 2">
    <name type="scientific">Cysteiniphilum litorale</name>
    <dbReference type="NCBI Taxonomy" id="2056700"/>
    <lineage>
        <taxon>Bacteria</taxon>
        <taxon>Pseudomonadati</taxon>
        <taxon>Pseudomonadota</taxon>
        <taxon>Gammaproteobacteria</taxon>
        <taxon>Thiotrichales</taxon>
        <taxon>Fastidiosibacteraceae</taxon>
        <taxon>Cysteiniphilum</taxon>
    </lineage>
</organism>
<dbReference type="OrthoDB" id="3233388at2"/>
<dbReference type="Pfam" id="PF05973">
    <property type="entry name" value="Gp49"/>
    <property type="match status" value="1"/>
</dbReference>